<evidence type="ECO:0000259" key="1">
    <source>
        <dbReference type="PROSITE" id="PS01124"/>
    </source>
</evidence>
<reference evidence="2" key="1">
    <citation type="submission" date="2018-01" db="EMBL/GenBank/DDBJ databases">
        <authorList>
            <person name="Clerissi C."/>
        </authorList>
    </citation>
    <scope>NUCLEOTIDE SEQUENCE</scope>
    <source>
        <strain evidence="2">Cupriavidus oxalaticus LMG 2235</strain>
    </source>
</reference>
<comment type="caution">
    <text evidence="2">The sequence shown here is derived from an EMBL/GenBank/DDBJ whole genome shotgun (WGS) entry which is preliminary data.</text>
</comment>
<proteinExistence type="predicted"/>
<evidence type="ECO:0000313" key="2">
    <source>
        <dbReference type="EMBL" id="SPC20819.1"/>
    </source>
</evidence>
<dbReference type="GO" id="GO:0003700">
    <property type="term" value="F:DNA-binding transcription factor activity"/>
    <property type="evidence" value="ECO:0007669"/>
    <property type="project" value="InterPro"/>
</dbReference>
<dbReference type="PROSITE" id="PS01124">
    <property type="entry name" value="HTH_ARAC_FAMILY_2"/>
    <property type="match status" value="1"/>
</dbReference>
<dbReference type="GO" id="GO:0043565">
    <property type="term" value="F:sequence-specific DNA binding"/>
    <property type="evidence" value="ECO:0007669"/>
    <property type="project" value="InterPro"/>
</dbReference>
<dbReference type="AlphaFoldDB" id="A0A375GIX6"/>
<accession>A0A375GIX6</accession>
<sequence>MLAGTPQSRRGYGTIVGTAYPHTSPAEVAAQTHYSPKLHLTAERGFALHESRHAGFRREWHTHDCSMLLWTRAGRLRSVWENQPDAPQSGPVAATLVRGGAVLLPASTRHFTAAEAGRQHHGELYLPPDRLRGSAPYGALRLDGAALAMLEALLTPGLAPASAELLVRAIVGQVMASPLLALPQEPASLALRLVRCFSAALERDQALPSIDAAAGSLGVSARQLQRACQLEFGASPVAVRRRVLAAHARSLLAAGLPLSRVSERLGFASSGHLARLLREVPPAG</sequence>
<dbReference type="SMART" id="SM00342">
    <property type="entry name" value="HTH_ARAC"/>
    <property type="match status" value="1"/>
</dbReference>
<gene>
    <name evidence="2" type="ORF">CO2235_MP50006</name>
</gene>
<dbReference type="Proteomes" id="UP000256862">
    <property type="component" value="Plasmid CO2235_mp"/>
</dbReference>
<dbReference type="EMBL" id="OGUS01000140">
    <property type="protein sequence ID" value="SPC20819.1"/>
    <property type="molecule type" value="Genomic_DNA"/>
</dbReference>
<dbReference type="Gene3D" id="1.10.10.60">
    <property type="entry name" value="Homeodomain-like"/>
    <property type="match status" value="1"/>
</dbReference>
<name>A0A375GIX6_9BURK</name>
<organism evidence="2">
    <name type="scientific">Cupriavidus oxalaticus</name>
    <dbReference type="NCBI Taxonomy" id="96344"/>
    <lineage>
        <taxon>Bacteria</taxon>
        <taxon>Pseudomonadati</taxon>
        <taxon>Pseudomonadota</taxon>
        <taxon>Betaproteobacteria</taxon>
        <taxon>Burkholderiales</taxon>
        <taxon>Burkholderiaceae</taxon>
        <taxon>Cupriavidus</taxon>
    </lineage>
</organism>
<dbReference type="InterPro" id="IPR018060">
    <property type="entry name" value="HTH_AraC"/>
</dbReference>
<feature type="domain" description="HTH araC/xylS-type" evidence="1">
    <location>
        <begin position="191"/>
        <end position="279"/>
    </location>
</feature>
<protein>
    <recommendedName>
        <fullName evidence="1">HTH araC/xylS-type domain-containing protein</fullName>
    </recommendedName>
</protein>
<dbReference type="Pfam" id="PF12833">
    <property type="entry name" value="HTH_18"/>
    <property type="match status" value="1"/>
</dbReference>